<dbReference type="Pfam" id="PF06725">
    <property type="entry name" value="3D"/>
    <property type="match status" value="1"/>
</dbReference>
<evidence type="ECO:0000256" key="6">
    <source>
        <dbReference type="SAM" id="MobiDB-lite"/>
    </source>
</evidence>
<dbReference type="SUPFAM" id="SSF50685">
    <property type="entry name" value="Barwin-like endoglucanases"/>
    <property type="match status" value="1"/>
</dbReference>
<evidence type="ECO:0000256" key="1">
    <source>
        <dbReference type="ARBA" id="ARBA00001420"/>
    </source>
</evidence>
<dbReference type="InterPro" id="IPR005300">
    <property type="entry name" value="MltA_B"/>
</dbReference>
<dbReference type="CDD" id="cd14668">
    <property type="entry name" value="mlta_B"/>
    <property type="match status" value="1"/>
</dbReference>
<evidence type="ECO:0000256" key="2">
    <source>
        <dbReference type="ARBA" id="ARBA00012587"/>
    </source>
</evidence>
<evidence type="ECO:0000256" key="3">
    <source>
        <dbReference type="ARBA" id="ARBA00023239"/>
    </source>
</evidence>
<dbReference type="InterPro" id="IPR010611">
    <property type="entry name" value="3D_dom"/>
</dbReference>
<dbReference type="InterPro" id="IPR036908">
    <property type="entry name" value="RlpA-like_sf"/>
</dbReference>
<organism evidence="8 9">
    <name type="scientific">Bradyrhizobium septentrionale</name>
    <dbReference type="NCBI Taxonomy" id="1404411"/>
    <lineage>
        <taxon>Bacteria</taxon>
        <taxon>Pseudomonadati</taxon>
        <taxon>Pseudomonadota</taxon>
        <taxon>Alphaproteobacteria</taxon>
        <taxon>Hyphomicrobiales</taxon>
        <taxon>Nitrobacteraceae</taxon>
        <taxon>Bradyrhizobium</taxon>
    </lineage>
</organism>
<proteinExistence type="predicted"/>
<dbReference type="InterPro" id="IPR026044">
    <property type="entry name" value="MltA"/>
</dbReference>
<dbReference type="EC" id="4.2.2.n1" evidence="2"/>
<keyword evidence="3" id="KW-0456">Lyase</keyword>
<protein>
    <recommendedName>
        <fullName evidence="2">peptidoglycan lytic exotransglycosylase</fullName>
        <ecNumber evidence="2">4.2.2.n1</ecNumber>
    </recommendedName>
    <alternativeName>
        <fullName evidence="5">Murein hydrolase A</fullName>
    </alternativeName>
</protein>
<name>A0ABZ2P044_9BRAD</name>
<dbReference type="Pfam" id="PF03562">
    <property type="entry name" value="MltA"/>
    <property type="match status" value="1"/>
</dbReference>
<dbReference type="PANTHER" id="PTHR30124">
    <property type="entry name" value="MEMBRANE-BOUND LYTIC MUREIN TRANSGLYCOSYLASE A"/>
    <property type="match status" value="1"/>
</dbReference>
<feature type="domain" description="Lytic transglycosylase MltA" evidence="7">
    <location>
        <begin position="162"/>
        <end position="320"/>
    </location>
</feature>
<comment type="catalytic activity">
    <reaction evidence="1">
        <text>Exolytic cleavage of the (1-&gt;4)-beta-glycosidic linkage between N-acetylmuramic acid (MurNAc) and N-acetylglucosamine (GlcNAc) residues in peptidoglycan, from either the reducing or the non-reducing ends of the peptidoglycan chains, with concomitant formation of a 1,6-anhydrobond in the MurNAc residue.</text>
        <dbReference type="EC" id="4.2.2.n1"/>
    </reaction>
</comment>
<evidence type="ECO:0000256" key="4">
    <source>
        <dbReference type="ARBA" id="ARBA00023316"/>
    </source>
</evidence>
<reference evidence="8" key="2">
    <citation type="submission" date="2024-03" db="EMBL/GenBank/DDBJ databases">
        <authorList>
            <person name="Bromfield E.S.P."/>
            <person name="Cloutier S."/>
        </authorList>
    </citation>
    <scope>NUCLEOTIDE SEQUENCE</scope>
    <source>
        <strain evidence="8">5S5</strain>
    </source>
</reference>
<dbReference type="SMART" id="SM00925">
    <property type="entry name" value="MltA"/>
    <property type="match status" value="1"/>
</dbReference>
<evidence type="ECO:0000256" key="5">
    <source>
        <dbReference type="ARBA" id="ARBA00030918"/>
    </source>
</evidence>
<dbReference type="Gene3D" id="2.40.240.50">
    <property type="entry name" value="Barwin-like endoglucanases"/>
    <property type="match status" value="1"/>
</dbReference>
<keyword evidence="9" id="KW-1185">Reference proteome</keyword>
<dbReference type="Gene3D" id="2.40.40.10">
    <property type="entry name" value="RlpA-like domain"/>
    <property type="match status" value="1"/>
</dbReference>
<dbReference type="CDD" id="cd14485">
    <property type="entry name" value="mltA_like_LT_A"/>
    <property type="match status" value="1"/>
</dbReference>
<dbReference type="Proteomes" id="UP001432046">
    <property type="component" value="Chromosome"/>
</dbReference>
<dbReference type="PANTHER" id="PTHR30124:SF0">
    <property type="entry name" value="MEMBRANE-BOUND LYTIC MUREIN TRANSGLYCOSYLASE A"/>
    <property type="match status" value="1"/>
</dbReference>
<accession>A0ABZ2P044</accession>
<dbReference type="EMBL" id="CP147711">
    <property type="protein sequence ID" value="WXC80090.1"/>
    <property type="molecule type" value="Genomic_DNA"/>
</dbReference>
<sequence>MELEALTKHLSYGRLAVACCALAVLCSTASIAARYRSSRHPPPRHEHSHPIPYPNLELPLQVSGSQYEPLAWANVSGWSDDDHLAAYKAFRTSCKPIAAQQGAPADSKALGSSLRDPCRIAKGLELGDGVKAKEFFEQNFVPLRISRLGEDAGFVTGYYEPVLEGSRTQTDVYNVPVYRRPSNLFVRGKTQSSVGLPNGGAVYRKIGRRKLVPYYDRAQIEDGAIAGRGLELAWLKSQTDLLFAQIQGSARIKFEDGTTLRINYDAHNGYPYTAVGRALIDRGIIPKDQMSMQKIREWMEQNPDGANELRRSNRSYVFFRHVPLSDKDEAVGAQGVPLTPGRSIAVDKALHVYGTPFFIAGELPIDSEQSKTPFHRLMIAQDTGSAIVGPARADLYFGAGADAGKVSGRLRHNMQFVMLVPRGLDPVARGHRLPVPDERPSARIAKLFPQTDPQKDQPAANAADVPTAGIAKATAKDAANHAAQTPAAKDAASPAPAATTSVAQAAPVAEPVPLPVARPDIPQPEKRRYRRTRHHRDQ</sequence>
<evidence type="ECO:0000313" key="8">
    <source>
        <dbReference type="EMBL" id="WXC80090.1"/>
    </source>
</evidence>
<reference evidence="8" key="1">
    <citation type="journal article" date="2021" name="Int. J. Syst. Evol. Microbiol.">
        <title>Bradyrhizobium septentrionale sp. nov. (sv. septentrionale) and Bradyrhizobium quebecense sp. nov. (sv. septentrionale) associated with legumes native to Canada possess rearranged symbiosis genes and numerous insertion sequences.</title>
        <authorList>
            <person name="Bromfield E.S.P."/>
            <person name="Cloutier S."/>
        </authorList>
    </citation>
    <scope>NUCLEOTIDE SEQUENCE</scope>
    <source>
        <strain evidence="8">5S5</strain>
    </source>
</reference>
<feature type="region of interest" description="Disordered" evidence="6">
    <location>
        <begin position="476"/>
        <end position="538"/>
    </location>
</feature>
<feature type="compositionally biased region" description="Low complexity" evidence="6">
    <location>
        <begin position="480"/>
        <end position="509"/>
    </location>
</feature>
<evidence type="ECO:0000313" key="9">
    <source>
        <dbReference type="Proteomes" id="UP001432046"/>
    </source>
</evidence>
<feature type="compositionally biased region" description="Basic residues" evidence="6">
    <location>
        <begin position="527"/>
        <end position="538"/>
    </location>
</feature>
<gene>
    <name evidence="8" type="ORF">WDK88_44425</name>
</gene>
<evidence type="ECO:0000259" key="7">
    <source>
        <dbReference type="SMART" id="SM00925"/>
    </source>
</evidence>
<keyword evidence="4" id="KW-0961">Cell wall biogenesis/degradation</keyword>